<evidence type="ECO:0000313" key="1">
    <source>
        <dbReference type="EMBL" id="GGQ25101.1"/>
    </source>
</evidence>
<gene>
    <name evidence="1" type="ORF">GCM10009411_26350</name>
</gene>
<protein>
    <recommendedName>
        <fullName evidence="3">Cytosolic protein</fullName>
    </recommendedName>
</protein>
<name>A0ABQ2RGV6_9GAMM</name>
<reference evidence="2" key="1">
    <citation type="journal article" date="2019" name="Int. J. Syst. Evol. Microbiol.">
        <title>The Global Catalogue of Microorganisms (GCM) 10K type strain sequencing project: providing services to taxonomists for standard genome sequencing and annotation.</title>
        <authorList>
            <consortium name="The Broad Institute Genomics Platform"/>
            <consortium name="The Broad Institute Genome Sequencing Center for Infectious Disease"/>
            <person name="Wu L."/>
            <person name="Ma J."/>
        </authorList>
    </citation>
    <scope>NUCLEOTIDE SEQUENCE [LARGE SCALE GENOMIC DNA]</scope>
    <source>
        <strain evidence="2">JCM 32306</strain>
    </source>
</reference>
<proteinExistence type="predicted"/>
<organism evidence="1 2">
    <name type="scientific">Shewanella litoralis</name>
    <dbReference type="NCBI Taxonomy" id="2282700"/>
    <lineage>
        <taxon>Bacteria</taxon>
        <taxon>Pseudomonadati</taxon>
        <taxon>Pseudomonadota</taxon>
        <taxon>Gammaproteobacteria</taxon>
        <taxon>Alteromonadales</taxon>
        <taxon>Shewanellaceae</taxon>
        <taxon>Shewanella</taxon>
    </lineage>
</organism>
<dbReference type="Proteomes" id="UP000619118">
    <property type="component" value="Unassembled WGS sequence"/>
</dbReference>
<evidence type="ECO:0008006" key="3">
    <source>
        <dbReference type="Google" id="ProtNLM"/>
    </source>
</evidence>
<keyword evidence="2" id="KW-1185">Reference proteome</keyword>
<sequence>MFKSDLVNDSKLHRMTKSLLGSASDNVKICATELPRNSMFIHHVNGIDWLVITAFEELKTMFIEEAGTIPACFSTASELSLVAQAKRTYGYLPTHSGVITDTGTLQRQGIEEDLNPQLACFVEGRGRVFIYYDGFVAFVDGEQTFITRMD</sequence>
<comment type="caution">
    <text evidence="1">The sequence shown here is derived from an EMBL/GenBank/DDBJ whole genome shotgun (WGS) entry which is preliminary data.</text>
</comment>
<accession>A0ABQ2RGV6</accession>
<evidence type="ECO:0000313" key="2">
    <source>
        <dbReference type="Proteomes" id="UP000619118"/>
    </source>
</evidence>
<dbReference type="EMBL" id="BMQX01000019">
    <property type="protein sequence ID" value="GGQ25101.1"/>
    <property type="molecule type" value="Genomic_DNA"/>
</dbReference>